<accession>A0ABV0BIU9</accession>
<keyword evidence="4 7" id="KW-0479">Metal-binding</keyword>
<dbReference type="Pfam" id="PF01975">
    <property type="entry name" value="SurE"/>
    <property type="match status" value="1"/>
</dbReference>
<evidence type="ECO:0000256" key="2">
    <source>
        <dbReference type="ARBA" id="ARBA00011062"/>
    </source>
</evidence>
<evidence type="ECO:0000256" key="7">
    <source>
        <dbReference type="HAMAP-Rule" id="MF_00060"/>
    </source>
</evidence>
<comment type="function">
    <text evidence="7">Nucleotidase that shows phosphatase activity on nucleoside 5'-monophosphates.</text>
</comment>
<comment type="cofactor">
    <cofactor evidence="7">
        <name>a divalent metal cation</name>
        <dbReference type="ChEBI" id="CHEBI:60240"/>
    </cofactor>
    <text evidence="7">Binds 1 divalent metal cation per subunit.</text>
</comment>
<protein>
    <recommendedName>
        <fullName evidence="7">5'-nucleotidase SurE</fullName>
        <ecNumber evidence="7">3.1.3.5</ecNumber>
    </recommendedName>
    <alternativeName>
        <fullName evidence="7">Nucleoside 5'-monophosphate phosphohydrolase</fullName>
    </alternativeName>
</protein>
<dbReference type="PANTHER" id="PTHR30457:SF12">
    <property type="entry name" value="5'_3'-NUCLEOTIDASE SURE"/>
    <property type="match status" value="1"/>
</dbReference>
<reference evidence="9 10" key="1">
    <citation type="submission" date="2024-04" db="EMBL/GenBank/DDBJ databases">
        <title>A novel species isolated from cricket.</title>
        <authorList>
            <person name="Wang H.-C."/>
        </authorList>
    </citation>
    <scope>NUCLEOTIDE SEQUENCE [LARGE SCALE GENOMIC DNA]</scope>
    <source>
        <strain evidence="9 10">WL0021</strain>
    </source>
</reference>
<dbReference type="Gene3D" id="3.40.1210.10">
    <property type="entry name" value="Survival protein SurE-like phosphatase/nucleotidase"/>
    <property type="match status" value="1"/>
</dbReference>
<keyword evidence="10" id="KW-1185">Reference proteome</keyword>
<comment type="subcellular location">
    <subcellularLocation>
        <location evidence="7">Cytoplasm</location>
    </subcellularLocation>
</comment>
<dbReference type="GO" id="GO:0008254">
    <property type="term" value="F:3'-nucleotidase activity"/>
    <property type="evidence" value="ECO:0007669"/>
    <property type="project" value="UniProtKB-EC"/>
</dbReference>
<evidence type="ECO:0000256" key="3">
    <source>
        <dbReference type="ARBA" id="ARBA00022490"/>
    </source>
</evidence>
<dbReference type="EC" id="3.1.3.5" evidence="7"/>
<sequence>MRILCTNDDGVHGPGLSVLENIARQLSDDVWVVAPDYDQSGVSHSLSLNDPMRLREISPKHYAVRGTPSDCVIMAVRHLMQDKAPDLVLSGVNRGQNIAEDVIYSGTVAGAVEATIIGIPAIAMSQAYDHRARASVPWNCAEMHGAEVVRKILEIGIPKGGCINVNFPGCEPGDVAGIEVVTQGRRSQDIIQVEKREDGRAIPYYWLTFGGRSETWEEGTDLWAVNNRCIAVTPLRIDMTDHSVLAQYAQGFLDKASRS</sequence>
<dbReference type="NCBIfam" id="NF001490">
    <property type="entry name" value="PRK00346.1-4"/>
    <property type="match status" value="1"/>
</dbReference>
<keyword evidence="5 7" id="KW-0547">Nucleotide-binding</keyword>
<organism evidence="9 10">
    <name type="scientific">Hohaiivirga grylli</name>
    <dbReference type="NCBI Taxonomy" id="3133970"/>
    <lineage>
        <taxon>Bacteria</taxon>
        <taxon>Pseudomonadati</taxon>
        <taxon>Pseudomonadota</taxon>
        <taxon>Alphaproteobacteria</taxon>
        <taxon>Hyphomicrobiales</taxon>
        <taxon>Methylobacteriaceae</taxon>
        <taxon>Hohaiivirga</taxon>
    </lineage>
</organism>
<comment type="similarity">
    <text evidence="2 7">Belongs to the SurE nucleotidase family.</text>
</comment>
<dbReference type="NCBIfam" id="TIGR00087">
    <property type="entry name" value="surE"/>
    <property type="match status" value="1"/>
</dbReference>
<dbReference type="InterPro" id="IPR002828">
    <property type="entry name" value="SurE-like_Pase/nucleotidase"/>
</dbReference>
<feature type="domain" description="Survival protein SurE-like phosphatase/nucleotidase" evidence="8">
    <location>
        <begin position="3"/>
        <end position="187"/>
    </location>
</feature>
<gene>
    <name evidence="7 9" type="primary">surE</name>
    <name evidence="9" type="ORF">WJT86_07560</name>
</gene>
<dbReference type="Proteomes" id="UP001418637">
    <property type="component" value="Unassembled WGS sequence"/>
</dbReference>
<keyword evidence="3 7" id="KW-0963">Cytoplasm</keyword>
<name>A0ABV0BIU9_9HYPH</name>
<evidence type="ECO:0000256" key="4">
    <source>
        <dbReference type="ARBA" id="ARBA00022723"/>
    </source>
</evidence>
<dbReference type="SUPFAM" id="SSF64167">
    <property type="entry name" value="SurE-like"/>
    <property type="match status" value="1"/>
</dbReference>
<comment type="caution">
    <text evidence="9">The sequence shown here is derived from an EMBL/GenBank/DDBJ whole genome shotgun (WGS) entry which is preliminary data.</text>
</comment>
<comment type="catalytic activity">
    <reaction evidence="1 7">
        <text>a ribonucleoside 5'-phosphate + H2O = a ribonucleoside + phosphate</text>
        <dbReference type="Rhea" id="RHEA:12484"/>
        <dbReference type="ChEBI" id="CHEBI:15377"/>
        <dbReference type="ChEBI" id="CHEBI:18254"/>
        <dbReference type="ChEBI" id="CHEBI:43474"/>
        <dbReference type="ChEBI" id="CHEBI:58043"/>
        <dbReference type="EC" id="3.1.3.5"/>
    </reaction>
</comment>
<keyword evidence="6 7" id="KW-0378">Hydrolase</keyword>
<evidence type="ECO:0000313" key="9">
    <source>
        <dbReference type="EMBL" id="MEN3930913.1"/>
    </source>
</evidence>
<proteinExistence type="inferred from homology"/>
<feature type="binding site" evidence="7">
    <location>
        <position position="9"/>
    </location>
    <ligand>
        <name>a divalent metal cation</name>
        <dbReference type="ChEBI" id="CHEBI:60240"/>
    </ligand>
</feature>
<feature type="binding site" evidence="7">
    <location>
        <position position="93"/>
    </location>
    <ligand>
        <name>a divalent metal cation</name>
        <dbReference type="ChEBI" id="CHEBI:60240"/>
    </ligand>
</feature>
<dbReference type="EMBL" id="JBBYXI010000002">
    <property type="protein sequence ID" value="MEN3930913.1"/>
    <property type="molecule type" value="Genomic_DNA"/>
</dbReference>
<dbReference type="HAMAP" id="MF_00060">
    <property type="entry name" value="SurE"/>
    <property type="match status" value="1"/>
</dbReference>
<feature type="binding site" evidence="7">
    <location>
        <position position="8"/>
    </location>
    <ligand>
        <name>a divalent metal cation</name>
        <dbReference type="ChEBI" id="CHEBI:60240"/>
    </ligand>
</feature>
<dbReference type="InterPro" id="IPR030048">
    <property type="entry name" value="SurE"/>
</dbReference>
<dbReference type="RefSeq" id="WP_346336934.1">
    <property type="nucleotide sequence ID" value="NZ_JBBYXI010000002.1"/>
</dbReference>
<evidence type="ECO:0000259" key="8">
    <source>
        <dbReference type="Pfam" id="PF01975"/>
    </source>
</evidence>
<dbReference type="InterPro" id="IPR036523">
    <property type="entry name" value="SurE-like_sf"/>
</dbReference>
<evidence type="ECO:0000256" key="6">
    <source>
        <dbReference type="ARBA" id="ARBA00022801"/>
    </source>
</evidence>
<evidence type="ECO:0000313" key="10">
    <source>
        <dbReference type="Proteomes" id="UP001418637"/>
    </source>
</evidence>
<evidence type="ECO:0000256" key="5">
    <source>
        <dbReference type="ARBA" id="ARBA00022741"/>
    </source>
</evidence>
<feature type="binding site" evidence="7">
    <location>
        <position position="40"/>
    </location>
    <ligand>
        <name>a divalent metal cation</name>
        <dbReference type="ChEBI" id="CHEBI:60240"/>
    </ligand>
</feature>
<dbReference type="PANTHER" id="PTHR30457">
    <property type="entry name" value="5'-NUCLEOTIDASE SURE"/>
    <property type="match status" value="1"/>
</dbReference>
<evidence type="ECO:0000256" key="1">
    <source>
        <dbReference type="ARBA" id="ARBA00000815"/>
    </source>
</evidence>